<evidence type="ECO:0000313" key="2">
    <source>
        <dbReference type="EMBL" id="MCE5167470.1"/>
    </source>
</evidence>
<accession>A0ABS8YA77</accession>
<evidence type="ECO:0000313" key="3">
    <source>
        <dbReference type="Proteomes" id="UP000823775"/>
    </source>
</evidence>
<feature type="region of interest" description="Disordered" evidence="1">
    <location>
        <begin position="129"/>
        <end position="149"/>
    </location>
</feature>
<organism evidence="2 3">
    <name type="scientific">Datura stramonium</name>
    <name type="common">Jimsonweed</name>
    <name type="synonym">Common thornapple</name>
    <dbReference type="NCBI Taxonomy" id="4076"/>
    <lineage>
        <taxon>Eukaryota</taxon>
        <taxon>Viridiplantae</taxon>
        <taxon>Streptophyta</taxon>
        <taxon>Embryophyta</taxon>
        <taxon>Tracheophyta</taxon>
        <taxon>Spermatophyta</taxon>
        <taxon>Magnoliopsida</taxon>
        <taxon>eudicotyledons</taxon>
        <taxon>Gunneridae</taxon>
        <taxon>Pentapetalae</taxon>
        <taxon>asterids</taxon>
        <taxon>lamiids</taxon>
        <taxon>Solanales</taxon>
        <taxon>Solanaceae</taxon>
        <taxon>Solanoideae</taxon>
        <taxon>Datureae</taxon>
        <taxon>Datura</taxon>
    </lineage>
</organism>
<protein>
    <submittedName>
        <fullName evidence="2">Uncharacterized protein</fullName>
    </submittedName>
</protein>
<comment type="caution">
    <text evidence="2">The sequence shown here is derived from an EMBL/GenBank/DDBJ whole genome shotgun (WGS) entry which is preliminary data.</text>
</comment>
<keyword evidence="3" id="KW-1185">Reference proteome</keyword>
<feature type="non-terminal residue" evidence="2">
    <location>
        <position position="149"/>
    </location>
</feature>
<evidence type="ECO:0000256" key="1">
    <source>
        <dbReference type="SAM" id="MobiDB-lite"/>
    </source>
</evidence>
<gene>
    <name evidence="2" type="ORF">HAX54_004816</name>
</gene>
<name>A0ABS8YA77_DATST</name>
<reference evidence="2 3" key="1">
    <citation type="journal article" date="2021" name="BMC Genomics">
        <title>Datura genome reveals duplications of psychoactive alkaloid biosynthetic genes and high mutation rate following tissue culture.</title>
        <authorList>
            <person name="Rajewski A."/>
            <person name="Carter-House D."/>
            <person name="Stajich J."/>
            <person name="Litt A."/>
        </authorList>
    </citation>
    <scope>NUCLEOTIDE SEQUENCE [LARGE SCALE GENOMIC DNA]</scope>
    <source>
        <strain evidence="2">AR-01</strain>
    </source>
</reference>
<dbReference type="EMBL" id="JACEIK010122527">
    <property type="protein sequence ID" value="MCE5167470.1"/>
    <property type="molecule type" value="Genomic_DNA"/>
</dbReference>
<sequence length="149" mass="16093">EDPTCQLRDPAGEKILKSFTVCRTVVTIVNRIPLKVHGNFLIVDGDIQATPKPKNQQQQECKEETSTTILKYPSTDLNLSESTAMAISGHGGAATPEQQLGNFQTGVMRPVWLSDDYTQVHVVQQVVSGSSKPSIDPTGTGLRGKITSS</sequence>
<proteinExistence type="predicted"/>
<feature type="non-terminal residue" evidence="2">
    <location>
        <position position="1"/>
    </location>
</feature>
<dbReference type="Proteomes" id="UP000823775">
    <property type="component" value="Unassembled WGS sequence"/>
</dbReference>